<dbReference type="AlphaFoldDB" id="H0EBM9"/>
<keyword evidence="3" id="KW-0804">Transcription</keyword>
<keyword evidence="1" id="KW-0805">Transcription regulation</keyword>
<dbReference type="Proteomes" id="UP000005143">
    <property type="component" value="Unassembled WGS sequence"/>
</dbReference>
<dbReference type="PANTHER" id="PTHR30055">
    <property type="entry name" value="HTH-TYPE TRANSCRIPTIONAL REGULATOR RUTR"/>
    <property type="match status" value="1"/>
</dbReference>
<dbReference type="PROSITE" id="PS50977">
    <property type="entry name" value="HTH_TETR_2"/>
    <property type="match status" value="1"/>
</dbReference>
<evidence type="ECO:0000259" key="5">
    <source>
        <dbReference type="PROSITE" id="PS50977"/>
    </source>
</evidence>
<dbReference type="InterPro" id="IPR001647">
    <property type="entry name" value="HTH_TetR"/>
</dbReference>
<proteinExistence type="predicted"/>
<keyword evidence="7" id="KW-1185">Reference proteome</keyword>
<gene>
    <name evidence="6" type="ORF">PAI11_42610</name>
</gene>
<evidence type="ECO:0000256" key="3">
    <source>
        <dbReference type="ARBA" id="ARBA00023163"/>
    </source>
</evidence>
<dbReference type="GO" id="GO:0003700">
    <property type="term" value="F:DNA-binding transcription factor activity"/>
    <property type="evidence" value="ECO:0007669"/>
    <property type="project" value="TreeGrafter"/>
</dbReference>
<dbReference type="SUPFAM" id="SSF46689">
    <property type="entry name" value="Homeodomain-like"/>
    <property type="match status" value="1"/>
</dbReference>
<comment type="caution">
    <text evidence="6">The sequence shown here is derived from an EMBL/GenBank/DDBJ whole genome shotgun (WGS) entry which is preliminary data.</text>
</comment>
<organism evidence="6 7">
    <name type="scientific">Patulibacter medicamentivorans</name>
    <dbReference type="NCBI Taxonomy" id="1097667"/>
    <lineage>
        <taxon>Bacteria</taxon>
        <taxon>Bacillati</taxon>
        <taxon>Actinomycetota</taxon>
        <taxon>Thermoleophilia</taxon>
        <taxon>Solirubrobacterales</taxon>
        <taxon>Patulibacteraceae</taxon>
        <taxon>Patulibacter</taxon>
    </lineage>
</organism>
<evidence type="ECO:0000256" key="4">
    <source>
        <dbReference type="PROSITE-ProRule" id="PRU00335"/>
    </source>
</evidence>
<dbReference type="RefSeq" id="WP_007579105.1">
    <property type="nucleotide sequence ID" value="NZ_AGUD01000312.1"/>
</dbReference>
<dbReference type="GO" id="GO:0000976">
    <property type="term" value="F:transcription cis-regulatory region binding"/>
    <property type="evidence" value="ECO:0007669"/>
    <property type="project" value="TreeGrafter"/>
</dbReference>
<name>H0EBM9_9ACTN</name>
<keyword evidence="2 4" id="KW-0238">DNA-binding</keyword>
<accession>H0EBM9</accession>
<evidence type="ECO:0000256" key="1">
    <source>
        <dbReference type="ARBA" id="ARBA00023015"/>
    </source>
</evidence>
<dbReference type="SUPFAM" id="SSF48498">
    <property type="entry name" value="Tetracyclin repressor-like, C-terminal domain"/>
    <property type="match status" value="1"/>
</dbReference>
<protein>
    <submittedName>
        <fullName evidence="6">Transcriptional regulator TetR family</fullName>
    </submittedName>
</protein>
<evidence type="ECO:0000256" key="2">
    <source>
        <dbReference type="ARBA" id="ARBA00023125"/>
    </source>
</evidence>
<evidence type="ECO:0000313" key="7">
    <source>
        <dbReference type="Proteomes" id="UP000005143"/>
    </source>
</evidence>
<dbReference type="EMBL" id="AGUD01000312">
    <property type="protein sequence ID" value="EHN08922.1"/>
    <property type="molecule type" value="Genomic_DNA"/>
</dbReference>
<dbReference type="Gene3D" id="1.10.357.10">
    <property type="entry name" value="Tetracycline Repressor, domain 2"/>
    <property type="match status" value="1"/>
</dbReference>
<dbReference type="InterPro" id="IPR050109">
    <property type="entry name" value="HTH-type_TetR-like_transc_reg"/>
</dbReference>
<sequence>MAPPARRSYGGISAEDRRAERRRRLLDAGIDVIGGEGWAAATVRGVCERARLTPRYFYEEFEDLDALAVAVFDEAFATTTATVVAAIAEAPGDIDARVRAAIETAFLAVTDDPRLARVLFAEAYAAGPLAARRIARLRDVVALIGAYGREEFDVTAAAEPLLQVTATMLAGGLAETVGAWLRDDLPLERDALVEDLAALFVASGRAAEAIARERGGR</sequence>
<dbReference type="Gene3D" id="1.10.10.60">
    <property type="entry name" value="Homeodomain-like"/>
    <property type="match status" value="1"/>
</dbReference>
<dbReference type="PATRIC" id="fig|1097667.3.peg.4223"/>
<reference evidence="6 7" key="1">
    <citation type="journal article" date="2013" name="Biodegradation">
        <title>Quantitative proteomic analysis of ibuprofen-degrading Patulibacter sp. strain I11.</title>
        <authorList>
            <person name="Almeida B."/>
            <person name="Kjeldal H."/>
            <person name="Lolas I."/>
            <person name="Knudsen A.D."/>
            <person name="Carvalho G."/>
            <person name="Nielsen K.L."/>
            <person name="Barreto Crespo M.T."/>
            <person name="Stensballe A."/>
            <person name="Nielsen J.L."/>
        </authorList>
    </citation>
    <scope>NUCLEOTIDE SEQUENCE [LARGE SCALE GENOMIC DNA]</scope>
    <source>
        <strain evidence="6 7">I11</strain>
    </source>
</reference>
<dbReference type="InterPro" id="IPR036271">
    <property type="entry name" value="Tet_transcr_reg_TetR-rel_C_sf"/>
</dbReference>
<feature type="DNA-binding region" description="H-T-H motif" evidence="4">
    <location>
        <begin position="42"/>
        <end position="61"/>
    </location>
</feature>
<dbReference type="InterPro" id="IPR009057">
    <property type="entry name" value="Homeodomain-like_sf"/>
</dbReference>
<dbReference type="PANTHER" id="PTHR30055:SF234">
    <property type="entry name" value="HTH-TYPE TRANSCRIPTIONAL REGULATOR BETI"/>
    <property type="match status" value="1"/>
</dbReference>
<feature type="domain" description="HTH tetR-type" evidence="5">
    <location>
        <begin position="19"/>
        <end position="79"/>
    </location>
</feature>
<evidence type="ECO:0000313" key="6">
    <source>
        <dbReference type="EMBL" id="EHN08922.1"/>
    </source>
</evidence>